<feature type="signal peptide" evidence="1">
    <location>
        <begin position="1"/>
        <end position="30"/>
    </location>
</feature>
<reference evidence="2 3" key="1">
    <citation type="submission" date="2018-08" db="EMBL/GenBank/DDBJ databases">
        <title>Genome and evolution of the arbuscular mycorrhizal fungus Diversispora epigaea (formerly Glomus versiforme) and its bacterial endosymbionts.</title>
        <authorList>
            <person name="Sun X."/>
            <person name="Fei Z."/>
            <person name="Harrison M."/>
        </authorList>
    </citation>
    <scope>NUCLEOTIDE SEQUENCE [LARGE SCALE GENOMIC DNA]</scope>
    <source>
        <strain evidence="2 3">IT104</strain>
    </source>
</reference>
<dbReference type="EMBL" id="PQFF01000039">
    <property type="protein sequence ID" value="RHZ86981.1"/>
    <property type="molecule type" value="Genomic_DNA"/>
</dbReference>
<accession>A0A397JG28</accession>
<keyword evidence="3" id="KW-1185">Reference proteome</keyword>
<organism evidence="2 3">
    <name type="scientific">Diversispora epigaea</name>
    <dbReference type="NCBI Taxonomy" id="1348612"/>
    <lineage>
        <taxon>Eukaryota</taxon>
        <taxon>Fungi</taxon>
        <taxon>Fungi incertae sedis</taxon>
        <taxon>Mucoromycota</taxon>
        <taxon>Glomeromycotina</taxon>
        <taxon>Glomeromycetes</taxon>
        <taxon>Diversisporales</taxon>
        <taxon>Diversisporaceae</taxon>
        <taxon>Diversispora</taxon>
    </lineage>
</organism>
<name>A0A397JG28_9GLOM</name>
<dbReference type="AlphaFoldDB" id="A0A397JG28"/>
<sequence length="76" mass="8851">MGSRIDMLYNKAPLSLLTLHLALVSHCTNAIYSQKNRVNMFHLMKMMNLGSKENNDYKRNKHDQIKSNLKILSIFN</sequence>
<dbReference type="Proteomes" id="UP000266861">
    <property type="component" value="Unassembled WGS sequence"/>
</dbReference>
<feature type="chain" id="PRO_5017375531" evidence="1">
    <location>
        <begin position="31"/>
        <end position="76"/>
    </location>
</feature>
<evidence type="ECO:0000313" key="2">
    <source>
        <dbReference type="EMBL" id="RHZ86981.1"/>
    </source>
</evidence>
<evidence type="ECO:0000256" key="1">
    <source>
        <dbReference type="SAM" id="SignalP"/>
    </source>
</evidence>
<proteinExistence type="predicted"/>
<gene>
    <name evidence="2" type="ORF">Glove_41g75</name>
</gene>
<evidence type="ECO:0000313" key="3">
    <source>
        <dbReference type="Proteomes" id="UP000266861"/>
    </source>
</evidence>
<keyword evidence="1" id="KW-0732">Signal</keyword>
<protein>
    <submittedName>
        <fullName evidence="2">Uncharacterized protein</fullName>
    </submittedName>
</protein>
<comment type="caution">
    <text evidence="2">The sequence shown here is derived from an EMBL/GenBank/DDBJ whole genome shotgun (WGS) entry which is preliminary data.</text>
</comment>